<comment type="catalytic activity">
    <reaction evidence="11">
        <text>a fatty acyl-[ACP] + malonyl-[ACP] + H(+) = a 3-oxoacyl-[ACP] + holo-[ACP] + CO2</text>
        <dbReference type="Rhea" id="RHEA:22836"/>
        <dbReference type="Rhea" id="RHEA-COMP:9623"/>
        <dbReference type="Rhea" id="RHEA-COMP:9685"/>
        <dbReference type="Rhea" id="RHEA-COMP:9916"/>
        <dbReference type="Rhea" id="RHEA-COMP:14125"/>
        <dbReference type="ChEBI" id="CHEBI:15378"/>
        <dbReference type="ChEBI" id="CHEBI:16526"/>
        <dbReference type="ChEBI" id="CHEBI:64479"/>
        <dbReference type="ChEBI" id="CHEBI:78449"/>
        <dbReference type="ChEBI" id="CHEBI:78776"/>
        <dbReference type="ChEBI" id="CHEBI:138651"/>
    </reaction>
</comment>
<evidence type="ECO:0000256" key="11">
    <source>
        <dbReference type="PIRNR" id="PIRNR000447"/>
    </source>
</evidence>
<dbReference type="PIRSF" id="PIRSF000447">
    <property type="entry name" value="KAS_II"/>
    <property type="match status" value="1"/>
</dbReference>
<dbReference type="GO" id="GO:0004315">
    <property type="term" value="F:3-oxoacyl-[acyl-carrier-protein] synthase activity"/>
    <property type="evidence" value="ECO:0007669"/>
    <property type="project" value="UniProtKB-UniRule"/>
</dbReference>
<dbReference type="AlphaFoldDB" id="A0A0H3A985"/>
<dbReference type="GO" id="GO:0006633">
    <property type="term" value="P:fatty acid biosynthetic process"/>
    <property type="evidence" value="ECO:0007669"/>
    <property type="project" value="UniProtKB-UniRule"/>
</dbReference>
<keyword evidence="7" id="KW-0276">Fatty acid metabolism</keyword>
<name>A0A0H3A985_NITV4</name>
<dbReference type="HOGENOM" id="CLU_000022_69_2_7"/>
<dbReference type="InterPro" id="IPR000794">
    <property type="entry name" value="Beta-ketoacyl_synthase"/>
</dbReference>
<keyword evidence="8" id="KW-0443">Lipid metabolism</keyword>
<protein>
    <recommendedName>
        <fullName evidence="4 11">3-oxoacyl-[acyl-carrier-protein] synthase 2</fullName>
        <ecNumber evidence="3 11">2.3.1.179</ecNumber>
    </recommendedName>
</protein>
<dbReference type="KEGG" id="dvl:Dvul_1853"/>
<dbReference type="Pfam" id="PF02801">
    <property type="entry name" value="Ketoacyl-synt_C"/>
    <property type="match status" value="1"/>
</dbReference>
<keyword evidence="10 11" id="KW-0012">Acyltransferase</keyword>
<evidence type="ECO:0000256" key="5">
    <source>
        <dbReference type="ARBA" id="ARBA00022516"/>
    </source>
</evidence>
<comment type="catalytic activity">
    <reaction evidence="11">
        <text>(9Z)-hexadecenoyl-[ACP] + malonyl-[ACP] + H(+) = 3-oxo-(11Z)-octadecenoyl-[ACP] + holo-[ACP] + CO2</text>
        <dbReference type="Rhea" id="RHEA:55040"/>
        <dbReference type="Rhea" id="RHEA-COMP:9623"/>
        <dbReference type="Rhea" id="RHEA-COMP:9685"/>
        <dbReference type="Rhea" id="RHEA-COMP:10800"/>
        <dbReference type="Rhea" id="RHEA-COMP:14074"/>
        <dbReference type="ChEBI" id="CHEBI:15378"/>
        <dbReference type="ChEBI" id="CHEBI:16526"/>
        <dbReference type="ChEBI" id="CHEBI:64479"/>
        <dbReference type="ChEBI" id="CHEBI:78449"/>
        <dbReference type="ChEBI" id="CHEBI:83989"/>
        <dbReference type="ChEBI" id="CHEBI:138538"/>
        <dbReference type="EC" id="2.3.1.179"/>
    </reaction>
</comment>
<reference evidence="16" key="1">
    <citation type="journal article" date="2009" name="Environ. Microbiol.">
        <title>Contribution of mobile genetic elements to Desulfovibrio vulgaris genome plasticity.</title>
        <authorList>
            <person name="Walker C.B."/>
            <person name="Stolyar S."/>
            <person name="Chivian D."/>
            <person name="Pinel N."/>
            <person name="Gabster J.A."/>
            <person name="Dehal P.S."/>
            <person name="He Z."/>
            <person name="Yang Z.K."/>
            <person name="Yen H.C."/>
            <person name="Zhou J."/>
            <person name="Wall J.D."/>
            <person name="Hazen T.C."/>
            <person name="Arkin A.P."/>
            <person name="Stahl D.A."/>
        </authorList>
    </citation>
    <scope>NUCLEOTIDE SEQUENCE [LARGE SCALE GENOMIC DNA]</scope>
    <source>
        <strain evidence="16">DP4</strain>
    </source>
</reference>
<feature type="active site" description="For beta-ketoacyl synthase activity" evidence="12">
    <location>
        <position position="164"/>
    </location>
</feature>
<evidence type="ECO:0000313" key="15">
    <source>
        <dbReference type="EMBL" id="ABM28870.1"/>
    </source>
</evidence>
<dbReference type="InterPro" id="IPR018201">
    <property type="entry name" value="Ketoacyl_synth_AS"/>
</dbReference>
<dbReference type="SMART" id="SM00825">
    <property type="entry name" value="PKS_KS"/>
    <property type="match status" value="1"/>
</dbReference>
<dbReference type="PROSITE" id="PS52004">
    <property type="entry name" value="KS3_2"/>
    <property type="match status" value="1"/>
</dbReference>
<dbReference type="InterPro" id="IPR016039">
    <property type="entry name" value="Thiolase-like"/>
</dbReference>
<evidence type="ECO:0000256" key="4">
    <source>
        <dbReference type="ARBA" id="ARBA00014657"/>
    </source>
</evidence>
<dbReference type="SMR" id="A0A0H3A985"/>
<dbReference type="FunFam" id="3.40.47.10:FF:000009">
    <property type="entry name" value="3-oxoacyl-[acyl-carrier-protein] synthase 2"/>
    <property type="match status" value="1"/>
</dbReference>
<dbReference type="NCBIfam" id="NF005589">
    <property type="entry name" value="PRK07314.1"/>
    <property type="match status" value="1"/>
</dbReference>
<dbReference type="InterPro" id="IPR017568">
    <property type="entry name" value="3-oxoacyl-ACP_synth-2"/>
</dbReference>
<keyword evidence="5 11" id="KW-0444">Lipid biosynthesis</keyword>
<keyword evidence="6 11" id="KW-0808">Transferase</keyword>
<dbReference type="InterPro" id="IPR014030">
    <property type="entry name" value="Ketoacyl_synth_N"/>
</dbReference>
<comment type="function">
    <text evidence="11">Involved in the type II fatty acid elongation cycle. Catalyzes the elongation of a wide range of acyl-ACP by the addition of two carbons from malonyl-ACP to an acyl acceptor. Can efficiently catalyze the conversion of palmitoleoyl-ACP (cis-hexadec-9-enoyl-ACP) to cis-vaccenoyl-ACP (cis-octadec-11-enoyl-ACP), an essential step in the thermal regulation of fatty acid composition.</text>
</comment>
<dbReference type="NCBIfam" id="TIGR03150">
    <property type="entry name" value="fabF"/>
    <property type="match status" value="1"/>
</dbReference>
<dbReference type="InterPro" id="IPR014031">
    <property type="entry name" value="Ketoacyl_synth_C"/>
</dbReference>
<organism evidence="15 16">
    <name type="scientific">Nitratidesulfovibrio vulgaris (strain DP4)</name>
    <name type="common">Desulfovibrio vulgaris</name>
    <dbReference type="NCBI Taxonomy" id="391774"/>
    <lineage>
        <taxon>Bacteria</taxon>
        <taxon>Pseudomonadati</taxon>
        <taxon>Thermodesulfobacteriota</taxon>
        <taxon>Desulfovibrionia</taxon>
        <taxon>Desulfovibrionales</taxon>
        <taxon>Desulfovibrionaceae</taxon>
        <taxon>Nitratidesulfovibrio</taxon>
    </lineage>
</organism>
<dbReference type="InterPro" id="IPR020841">
    <property type="entry name" value="PKS_Beta-ketoAc_synthase_dom"/>
</dbReference>
<dbReference type="RefSeq" id="WP_010938500.1">
    <property type="nucleotide sequence ID" value="NC_008751.1"/>
</dbReference>
<dbReference type="Gene3D" id="3.40.47.10">
    <property type="match status" value="1"/>
</dbReference>
<keyword evidence="9 11" id="KW-0275">Fatty acid biosynthesis</keyword>
<dbReference type="PROSITE" id="PS00606">
    <property type="entry name" value="KS3_1"/>
    <property type="match status" value="1"/>
</dbReference>
<dbReference type="PANTHER" id="PTHR11712:SF336">
    <property type="entry name" value="3-OXOACYL-[ACYL-CARRIER-PROTEIN] SYNTHASE, MITOCHONDRIAL"/>
    <property type="match status" value="1"/>
</dbReference>
<gene>
    <name evidence="15" type="ordered locus">Dvul_1853</name>
</gene>
<evidence type="ECO:0000256" key="8">
    <source>
        <dbReference type="ARBA" id="ARBA00023098"/>
    </source>
</evidence>
<dbReference type="GO" id="GO:0005829">
    <property type="term" value="C:cytosol"/>
    <property type="evidence" value="ECO:0007669"/>
    <property type="project" value="TreeGrafter"/>
</dbReference>
<dbReference type="CDD" id="cd00834">
    <property type="entry name" value="KAS_I_II"/>
    <property type="match status" value="1"/>
</dbReference>
<evidence type="ECO:0000256" key="9">
    <source>
        <dbReference type="ARBA" id="ARBA00023160"/>
    </source>
</evidence>
<dbReference type="Proteomes" id="UP000009173">
    <property type="component" value="Chromosome"/>
</dbReference>
<feature type="domain" description="Ketosynthase family 3 (KS3)" evidence="14">
    <location>
        <begin position="3"/>
        <end position="412"/>
    </location>
</feature>
<comment type="similarity">
    <text evidence="2 11 13">Belongs to the thiolase-like superfamily. Beta-ketoacyl-ACP synthases family.</text>
</comment>
<sequence length="415" mass="43883">MTGKRVVVTGLAALTPLGNDIETSWDNLVAGKSGIGPITRFDATEYASRIAGEVKDFDPEKFMPAKQARRMDRFVQFAVATGKMLVEHSGLVIDESNADRVGVLLGVGLGGLETIEVFHTKLMEAGPNKVSPFMIPMLISNMAPGQVSIFTGARGPNVVMTSACASATHAIGYAFSEIKLGRIDAAITGGVESTITPMGVSGFTALKALSTAHNDSPEKASRPFDKERDGFVLGEGSGMLMLESLDSALARGATIYAEVVGFGASGDAYHMTAPHESGDGMALAMRNAVREAGIPVEAVDHINAHATSTHLNDLCETRAIKQVFGQHAYNIAITANKSMTGHLLGAAGGLESVFTVLTLHRGIIPGTINHETPDPECDLNYMTEGSKEMQAHYALCNSFGFGGTNASLLFKRYED</sequence>
<evidence type="ECO:0000256" key="12">
    <source>
        <dbReference type="PIRSR" id="PIRSR000447-1"/>
    </source>
</evidence>
<comment type="pathway">
    <text evidence="1 11">Lipid metabolism; fatty acid biosynthesis.</text>
</comment>
<dbReference type="SUPFAM" id="SSF53901">
    <property type="entry name" value="Thiolase-like"/>
    <property type="match status" value="2"/>
</dbReference>
<evidence type="ECO:0000256" key="3">
    <source>
        <dbReference type="ARBA" id="ARBA00012356"/>
    </source>
</evidence>
<evidence type="ECO:0000256" key="7">
    <source>
        <dbReference type="ARBA" id="ARBA00022832"/>
    </source>
</evidence>
<evidence type="ECO:0000256" key="6">
    <source>
        <dbReference type="ARBA" id="ARBA00022679"/>
    </source>
</evidence>
<proteinExistence type="inferred from homology"/>
<dbReference type="EC" id="2.3.1.179" evidence="3 11"/>
<evidence type="ECO:0000256" key="2">
    <source>
        <dbReference type="ARBA" id="ARBA00008467"/>
    </source>
</evidence>
<dbReference type="UniPathway" id="UPA00094"/>
<evidence type="ECO:0000256" key="1">
    <source>
        <dbReference type="ARBA" id="ARBA00005194"/>
    </source>
</evidence>
<dbReference type="EMBL" id="CP000527">
    <property type="protein sequence ID" value="ABM28870.1"/>
    <property type="molecule type" value="Genomic_DNA"/>
</dbReference>
<evidence type="ECO:0000256" key="13">
    <source>
        <dbReference type="RuleBase" id="RU003694"/>
    </source>
</evidence>
<evidence type="ECO:0000256" key="10">
    <source>
        <dbReference type="ARBA" id="ARBA00023315"/>
    </source>
</evidence>
<dbReference type="PANTHER" id="PTHR11712">
    <property type="entry name" value="POLYKETIDE SYNTHASE-RELATED"/>
    <property type="match status" value="1"/>
</dbReference>
<evidence type="ECO:0000259" key="14">
    <source>
        <dbReference type="PROSITE" id="PS52004"/>
    </source>
</evidence>
<accession>A0A0H3A985</accession>
<dbReference type="Pfam" id="PF00109">
    <property type="entry name" value="ketoacyl-synt"/>
    <property type="match status" value="1"/>
</dbReference>
<evidence type="ECO:0000313" key="16">
    <source>
        <dbReference type="Proteomes" id="UP000009173"/>
    </source>
</evidence>